<name>A0A172ZIJ9_9BACL</name>
<dbReference type="EMBL" id="CP013023">
    <property type="protein sequence ID" value="ANF97117.1"/>
    <property type="molecule type" value="Genomic_DNA"/>
</dbReference>
<evidence type="ECO:0000313" key="3">
    <source>
        <dbReference type="Proteomes" id="UP000078148"/>
    </source>
</evidence>
<dbReference type="AlphaFoldDB" id="A0A172ZIJ9"/>
<protein>
    <submittedName>
        <fullName evidence="2">Control of nitrate reduction</fullName>
    </submittedName>
</protein>
<organism evidence="2 3">
    <name type="scientific">Paenibacillus bovis</name>
    <dbReference type="NCBI Taxonomy" id="1616788"/>
    <lineage>
        <taxon>Bacteria</taxon>
        <taxon>Bacillati</taxon>
        <taxon>Bacillota</taxon>
        <taxon>Bacilli</taxon>
        <taxon>Bacillales</taxon>
        <taxon>Paenibacillaceae</taxon>
        <taxon>Paenibacillus</taxon>
    </lineage>
</organism>
<dbReference type="STRING" id="1616788.AR543_14645"/>
<evidence type="ECO:0000313" key="2">
    <source>
        <dbReference type="EMBL" id="ANF97117.1"/>
    </source>
</evidence>
<reference evidence="2 3" key="2">
    <citation type="journal article" date="2016" name="Int. J. Syst. Evol. Microbiol.">
        <title>Paenibacillus bovis sp. nov., isolated from raw yak (Bos grunniens) milk.</title>
        <authorList>
            <person name="Gao C."/>
            <person name="Han J."/>
            <person name="Liu Z."/>
            <person name="Xu X."/>
            <person name="Hang F."/>
            <person name="Wu Z."/>
        </authorList>
    </citation>
    <scope>NUCLEOTIDE SEQUENCE [LARGE SCALE GENOMIC DNA]</scope>
    <source>
        <strain evidence="2 3">BD3526</strain>
    </source>
</reference>
<evidence type="ECO:0000259" key="1">
    <source>
        <dbReference type="Pfam" id="PF13185"/>
    </source>
</evidence>
<sequence>MNNKVDYQLELDQIRAICGYDLMALALVEPAEYHYVIKWKYASGNLNERFRGIVLQSGRGVAGMVFKTGKPFMFSSVHEDVPQDALFNYPIIRTEQLTSIGAVPVWNDTRVAGVLLGGFRDEQRVTRQSVQQLLELTRRGIGELNGKEFLLN</sequence>
<dbReference type="SUPFAM" id="SSF55781">
    <property type="entry name" value="GAF domain-like"/>
    <property type="match status" value="1"/>
</dbReference>
<reference evidence="3" key="1">
    <citation type="submission" date="2015-10" db="EMBL/GenBank/DDBJ databases">
        <title>Genome of Paenibacillus bovis sp. nov.</title>
        <authorList>
            <person name="Wu Z."/>
            <person name="Gao C."/>
            <person name="Liu Z."/>
            <person name="Zheng H."/>
        </authorList>
    </citation>
    <scope>NUCLEOTIDE SEQUENCE [LARGE SCALE GENOMIC DNA]</scope>
    <source>
        <strain evidence="3">BD3526</strain>
    </source>
</reference>
<dbReference type="KEGG" id="pbv:AR543_14645"/>
<dbReference type="Gene3D" id="3.30.450.40">
    <property type="match status" value="1"/>
</dbReference>
<keyword evidence="3" id="KW-1185">Reference proteome</keyword>
<dbReference type="OrthoDB" id="2360948at2"/>
<gene>
    <name evidence="2" type="ORF">AR543_14645</name>
</gene>
<accession>A0A172ZIJ9</accession>
<feature type="domain" description="GAF" evidence="1">
    <location>
        <begin position="11"/>
        <end position="136"/>
    </location>
</feature>
<dbReference type="InterPro" id="IPR003018">
    <property type="entry name" value="GAF"/>
</dbReference>
<dbReference type="Pfam" id="PF13185">
    <property type="entry name" value="GAF_2"/>
    <property type="match status" value="1"/>
</dbReference>
<dbReference type="RefSeq" id="WP_060535233.1">
    <property type="nucleotide sequence ID" value="NZ_CP013023.1"/>
</dbReference>
<dbReference type="Proteomes" id="UP000078148">
    <property type="component" value="Chromosome"/>
</dbReference>
<proteinExistence type="predicted"/>
<dbReference type="InterPro" id="IPR029016">
    <property type="entry name" value="GAF-like_dom_sf"/>
</dbReference>